<name>A0ABN9KT80_9NEOB</name>
<dbReference type="Pfam" id="PF04598">
    <property type="entry name" value="Gasdermin"/>
    <property type="match status" value="1"/>
</dbReference>
<evidence type="ECO:0000259" key="4">
    <source>
        <dbReference type="Pfam" id="PF04598"/>
    </source>
</evidence>
<dbReference type="PANTHER" id="PTHR15207:SF1">
    <property type="entry name" value="GASDERMIN-E"/>
    <property type="match status" value="1"/>
</dbReference>
<dbReference type="InterPro" id="IPR040460">
    <property type="entry name" value="Gasdermin_pore"/>
</dbReference>
<comment type="caution">
    <text evidence="5">The sequence shown here is derived from an EMBL/GenBank/DDBJ whole genome shotgun (WGS) entry which is preliminary data.</text>
</comment>
<feature type="domain" description="Gasdermin pore forming" evidence="4">
    <location>
        <begin position="69"/>
        <end position="153"/>
    </location>
</feature>
<reference evidence="5" key="1">
    <citation type="submission" date="2023-07" db="EMBL/GenBank/DDBJ databases">
        <authorList>
            <person name="Stuckert A."/>
        </authorList>
    </citation>
    <scope>NUCLEOTIDE SEQUENCE</scope>
</reference>
<keyword evidence="6" id="KW-1185">Reference proteome</keyword>
<evidence type="ECO:0000256" key="2">
    <source>
        <dbReference type="ARBA" id="ARBA00009279"/>
    </source>
</evidence>
<comment type="similarity">
    <text evidence="2">Belongs to the gasdermin family.</text>
</comment>
<evidence type="ECO:0000256" key="3">
    <source>
        <dbReference type="ARBA" id="ARBA00023136"/>
    </source>
</evidence>
<protein>
    <recommendedName>
        <fullName evidence="4">Gasdermin pore forming domain-containing protein</fullName>
    </recommendedName>
</protein>
<evidence type="ECO:0000256" key="1">
    <source>
        <dbReference type="ARBA" id="ARBA00004308"/>
    </source>
</evidence>
<comment type="subcellular location">
    <subcellularLocation>
        <location evidence="1">Endomembrane system</location>
    </subcellularLocation>
</comment>
<dbReference type="Proteomes" id="UP001176940">
    <property type="component" value="Unassembled WGS sequence"/>
</dbReference>
<dbReference type="InterPro" id="IPR042377">
    <property type="entry name" value="GSDME"/>
</dbReference>
<sequence length="292" mass="33107">MLPFYQPLDLSNTSSGCFTDDMLFNHPTSAAMTCRSGPVTGEMLTSSILLPTLTMEQPTLDPDISLSNMFAKATKNFLRDIDAGGELISVSSLNDSDKAQLLSVVAKKKRFWCWQKPKYQLSSCACLLGDVLTEEVAVKPVSTANQSNKTKGGVDKMDKMIGEHSCKRQTKRWPVALFSNILDVSALNSYIVYCQTNPEFHANRKDKRRLFLTELCYQLLMHTMMERSSMICLSRQITEAMIRCGIRFLEHPEQREKKESAAIFVQQRRKENRSVSVLLANKMYARNIQPKK</sequence>
<accession>A0ABN9KT80</accession>
<evidence type="ECO:0000313" key="5">
    <source>
        <dbReference type="EMBL" id="CAJ0922935.1"/>
    </source>
</evidence>
<dbReference type="EMBL" id="CAUEEQ010002492">
    <property type="protein sequence ID" value="CAJ0922935.1"/>
    <property type="molecule type" value="Genomic_DNA"/>
</dbReference>
<dbReference type="PANTHER" id="PTHR15207">
    <property type="entry name" value="NONSYNDROMIC HEARING IMPAIRMENT PROTEIN"/>
    <property type="match status" value="1"/>
</dbReference>
<gene>
    <name evidence="5" type="ORF">RIMI_LOCUS1865378</name>
</gene>
<proteinExistence type="inferred from homology"/>
<keyword evidence="3" id="KW-0472">Membrane</keyword>
<evidence type="ECO:0000313" key="6">
    <source>
        <dbReference type="Proteomes" id="UP001176940"/>
    </source>
</evidence>
<organism evidence="5 6">
    <name type="scientific">Ranitomeya imitator</name>
    <name type="common">mimic poison frog</name>
    <dbReference type="NCBI Taxonomy" id="111125"/>
    <lineage>
        <taxon>Eukaryota</taxon>
        <taxon>Metazoa</taxon>
        <taxon>Chordata</taxon>
        <taxon>Craniata</taxon>
        <taxon>Vertebrata</taxon>
        <taxon>Euteleostomi</taxon>
        <taxon>Amphibia</taxon>
        <taxon>Batrachia</taxon>
        <taxon>Anura</taxon>
        <taxon>Neobatrachia</taxon>
        <taxon>Hyloidea</taxon>
        <taxon>Dendrobatidae</taxon>
        <taxon>Dendrobatinae</taxon>
        <taxon>Ranitomeya</taxon>
    </lineage>
</organism>